<proteinExistence type="inferred from homology"/>
<organism evidence="11 12">
    <name type="scientific">Pelobates cultripes</name>
    <name type="common">Western spadefoot toad</name>
    <dbReference type="NCBI Taxonomy" id="61616"/>
    <lineage>
        <taxon>Eukaryota</taxon>
        <taxon>Metazoa</taxon>
        <taxon>Chordata</taxon>
        <taxon>Craniata</taxon>
        <taxon>Vertebrata</taxon>
        <taxon>Euteleostomi</taxon>
        <taxon>Amphibia</taxon>
        <taxon>Batrachia</taxon>
        <taxon>Anura</taxon>
        <taxon>Pelobatoidea</taxon>
        <taxon>Pelobatidae</taxon>
        <taxon>Pelobates</taxon>
    </lineage>
</organism>
<feature type="domain" description="C2H2-type" evidence="10">
    <location>
        <begin position="495"/>
        <end position="522"/>
    </location>
</feature>
<dbReference type="PANTHER" id="PTHR23235">
    <property type="entry name" value="KRUEPPEL-LIKE TRANSCRIPTION FACTOR"/>
    <property type="match status" value="1"/>
</dbReference>
<evidence type="ECO:0000256" key="9">
    <source>
        <dbReference type="SAM" id="MobiDB-lite"/>
    </source>
</evidence>
<reference evidence="11" key="1">
    <citation type="submission" date="2022-03" db="EMBL/GenBank/DDBJ databases">
        <authorList>
            <person name="Alioto T."/>
            <person name="Alioto T."/>
            <person name="Gomez Garrido J."/>
        </authorList>
    </citation>
    <scope>NUCLEOTIDE SEQUENCE</scope>
</reference>
<dbReference type="Proteomes" id="UP001295444">
    <property type="component" value="Chromosome 11"/>
</dbReference>
<dbReference type="GO" id="GO:0000981">
    <property type="term" value="F:DNA-binding transcription factor activity, RNA polymerase II-specific"/>
    <property type="evidence" value="ECO:0007669"/>
    <property type="project" value="TreeGrafter"/>
</dbReference>
<feature type="domain" description="C2H2-type" evidence="10">
    <location>
        <begin position="467"/>
        <end position="494"/>
    </location>
</feature>
<name>A0AAD1T821_PELCU</name>
<evidence type="ECO:0000256" key="3">
    <source>
        <dbReference type="ARBA" id="ARBA00022723"/>
    </source>
</evidence>
<feature type="domain" description="C2H2-type" evidence="10">
    <location>
        <begin position="523"/>
        <end position="550"/>
    </location>
</feature>
<dbReference type="FunFam" id="3.30.160.60:FF:000739">
    <property type="entry name" value="Zgc:171418 protein"/>
    <property type="match status" value="1"/>
</dbReference>
<dbReference type="GO" id="GO:0008270">
    <property type="term" value="F:zinc ion binding"/>
    <property type="evidence" value="ECO:0007669"/>
    <property type="project" value="UniProtKB-KW"/>
</dbReference>
<feature type="region of interest" description="Disordered" evidence="9">
    <location>
        <begin position="189"/>
        <end position="208"/>
    </location>
</feature>
<evidence type="ECO:0000256" key="6">
    <source>
        <dbReference type="ARBA" id="ARBA00022833"/>
    </source>
</evidence>
<evidence type="ECO:0000256" key="1">
    <source>
        <dbReference type="ARBA" id="ARBA00004123"/>
    </source>
</evidence>
<dbReference type="FunFam" id="3.30.160.60:FF:001158">
    <property type="entry name" value="zinc finger protein 22"/>
    <property type="match status" value="1"/>
</dbReference>
<evidence type="ECO:0000259" key="10">
    <source>
        <dbReference type="PROSITE" id="PS50157"/>
    </source>
</evidence>
<dbReference type="GO" id="GO:0005634">
    <property type="term" value="C:nucleus"/>
    <property type="evidence" value="ECO:0007669"/>
    <property type="project" value="UniProtKB-SubCell"/>
</dbReference>
<accession>A0AAD1T821</accession>
<dbReference type="AlphaFoldDB" id="A0AAD1T821"/>
<dbReference type="PANTHER" id="PTHR23235:SF160">
    <property type="entry name" value="GASTRULA ZINC FINGER PROTEIN XLCGF7.1-LIKE-RELATED"/>
    <property type="match status" value="1"/>
</dbReference>
<evidence type="ECO:0000313" key="12">
    <source>
        <dbReference type="Proteomes" id="UP001295444"/>
    </source>
</evidence>
<keyword evidence="3" id="KW-0479">Metal-binding</keyword>
<protein>
    <submittedName>
        <fullName evidence="11">Oocyte zinc finger -like</fullName>
    </submittedName>
</protein>
<dbReference type="PROSITE" id="PS00028">
    <property type="entry name" value="ZINC_FINGER_C2H2_1"/>
    <property type="match status" value="4"/>
</dbReference>
<evidence type="ECO:0000313" key="11">
    <source>
        <dbReference type="EMBL" id="CAH2320932.1"/>
    </source>
</evidence>
<dbReference type="InterPro" id="IPR013087">
    <property type="entry name" value="Znf_C2H2_type"/>
</dbReference>
<evidence type="ECO:0000256" key="2">
    <source>
        <dbReference type="ARBA" id="ARBA00006991"/>
    </source>
</evidence>
<dbReference type="EMBL" id="OW240922">
    <property type="protein sequence ID" value="CAH2320932.1"/>
    <property type="molecule type" value="Genomic_DNA"/>
</dbReference>
<dbReference type="GO" id="GO:0000978">
    <property type="term" value="F:RNA polymerase II cis-regulatory region sequence-specific DNA binding"/>
    <property type="evidence" value="ECO:0007669"/>
    <property type="project" value="TreeGrafter"/>
</dbReference>
<comment type="subcellular location">
    <subcellularLocation>
        <location evidence="1">Nucleus</location>
    </subcellularLocation>
</comment>
<dbReference type="InterPro" id="IPR036236">
    <property type="entry name" value="Znf_C2H2_sf"/>
</dbReference>
<feature type="compositionally biased region" description="Basic and acidic residues" evidence="9">
    <location>
        <begin position="189"/>
        <end position="198"/>
    </location>
</feature>
<dbReference type="Gene3D" id="3.30.160.60">
    <property type="entry name" value="Classic Zinc Finger"/>
    <property type="match status" value="4"/>
</dbReference>
<dbReference type="Pfam" id="PF00096">
    <property type="entry name" value="zf-C2H2"/>
    <property type="match status" value="3"/>
</dbReference>
<comment type="similarity">
    <text evidence="2">Belongs to the krueppel C2H2-type zinc-finger protein family.</text>
</comment>
<keyword evidence="5 8" id="KW-0863">Zinc-finger</keyword>
<evidence type="ECO:0000256" key="4">
    <source>
        <dbReference type="ARBA" id="ARBA00022737"/>
    </source>
</evidence>
<dbReference type="FunFam" id="3.30.160.60:FF:000358">
    <property type="entry name" value="zinc finger protein 24"/>
    <property type="match status" value="2"/>
</dbReference>
<feature type="domain" description="C2H2-type" evidence="10">
    <location>
        <begin position="439"/>
        <end position="466"/>
    </location>
</feature>
<evidence type="ECO:0000256" key="5">
    <source>
        <dbReference type="ARBA" id="ARBA00022771"/>
    </source>
</evidence>
<sequence length="562" mass="63886">MMTNTNRNQMTERILDLTLEVNYLLTGEDYIVVKRSDDPTIQRSPCLLKGSCRTQSSNMVCPPHSLIHEGNNEQNILELTNQIIHLLTGEVWKHLKGHKETYKEVIMESHHPLISLDGSINRNEISELYTSASSPDYVTRDNEITSDKKINCVAVSTPSSKSVSPETTESEEVNHIDLNTPIEHIQTEDPSTHIKEESDSCEEGNLPEKDIYTPTEDAQIEYPSTLIKEESVSLEETNVAEAAIYTINRDIQMDYTSNCESASNENQILISNIYTVTDHTEAEYLPNLIKEESSSCEASTLTSSEVYKATGDKHIDYTSNNESTSHKQGNLRESDIYTPREYTQTEYVSTHVKVESEISDVNLTILDLLTPTHHTETQNKGNSNFFDGAKVSSTNSELVKPKRVTRGNTLTSTDYTRHECFKQKPNFNTYKRTPKENRIYCSECGKCFAHKSNLKKHQRIHTGEKPFSCSECEKCFSCKSNLKTHQKSHTGEKPFSCSECEKCFSRKSTLKKHQMIHTGEKPFSCCECGKCFSQMSNLLRHMKIHSAKLYKTKVKKKILHNS</sequence>
<keyword evidence="4" id="KW-0677">Repeat</keyword>
<dbReference type="SUPFAM" id="SSF57667">
    <property type="entry name" value="beta-beta-alpha zinc fingers"/>
    <property type="match status" value="2"/>
</dbReference>
<evidence type="ECO:0000256" key="8">
    <source>
        <dbReference type="PROSITE-ProRule" id="PRU00042"/>
    </source>
</evidence>
<keyword evidence="6" id="KW-0862">Zinc</keyword>
<keyword evidence="12" id="KW-1185">Reference proteome</keyword>
<gene>
    <name evidence="11" type="ORF">PECUL_23A034153</name>
</gene>
<dbReference type="PROSITE" id="PS50157">
    <property type="entry name" value="ZINC_FINGER_C2H2_2"/>
    <property type="match status" value="4"/>
</dbReference>
<dbReference type="SMART" id="SM00355">
    <property type="entry name" value="ZnF_C2H2"/>
    <property type="match status" value="4"/>
</dbReference>
<evidence type="ECO:0000256" key="7">
    <source>
        <dbReference type="ARBA" id="ARBA00023242"/>
    </source>
</evidence>
<keyword evidence="7" id="KW-0539">Nucleus</keyword>